<dbReference type="AlphaFoldDB" id="U7VEW8"/>
<dbReference type="PANTHER" id="PTHR48094">
    <property type="entry name" value="PROTEIN/NUCLEIC ACID DEGLYCASE DJ-1-RELATED"/>
    <property type="match status" value="1"/>
</dbReference>
<dbReference type="InterPro" id="IPR029062">
    <property type="entry name" value="Class_I_gatase-like"/>
</dbReference>
<evidence type="ECO:0000313" key="3">
    <source>
        <dbReference type="Proteomes" id="UP000017081"/>
    </source>
</evidence>
<reference evidence="2 3" key="1">
    <citation type="submission" date="2013-08" db="EMBL/GenBank/DDBJ databases">
        <authorList>
            <person name="Weinstock G."/>
            <person name="Sodergren E."/>
            <person name="Wylie T."/>
            <person name="Fulton L."/>
            <person name="Fulton R."/>
            <person name="Fronick C."/>
            <person name="O'Laughlin M."/>
            <person name="Godfrey J."/>
            <person name="Miner T."/>
            <person name="Herter B."/>
            <person name="Appelbaum E."/>
            <person name="Cordes M."/>
            <person name="Lek S."/>
            <person name="Wollam A."/>
            <person name="Pepin K.H."/>
            <person name="Palsikar V.B."/>
            <person name="Mitreva M."/>
            <person name="Wilson R.K."/>
        </authorList>
    </citation>
    <scope>NUCLEOTIDE SEQUENCE [LARGE SCALE GENOMIC DNA]</scope>
    <source>
        <strain evidence="2 3">ATCC BAA-474</strain>
    </source>
</reference>
<dbReference type="Pfam" id="PF01965">
    <property type="entry name" value="DJ-1_PfpI"/>
    <property type="match status" value="1"/>
</dbReference>
<protein>
    <submittedName>
        <fullName evidence="2">DJ-1/PfpI family protein</fullName>
    </submittedName>
</protein>
<gene>
    <name evidence="2" type="ORF">HMPREF0202_00069</name>
</gene>
<dbReference type="HOGENOM" id="CLU_000445_44_2_0"/>
<dbReference type="InterPro" id="IPR050325">
    <property type="entry name" value="Prot/Nucl_acid_deglycase"/>
</dbReference>
<dbReference type="CDD" id="cd03135">
    <property type="entry name" value="GATase1_DJ-1"/>
    <property type="match status" value="1"/>
</dbReference>
<dbReference type="Proteomes" id="UP000017081">
    <property type="component" value="Unassembled WGS sequence"/>
</dbReference>
<accession>U7VEW8</accession>
<dbReference type="PANTHER" id="PTHR48094:SF5">
    <property type="entry name" value="PROTEIN DJ-1 HOMOLOG"/>
    <property type="match status" value="1"/>
</dbReference>
<keyword evidence="3" id="KW-1185">Reference proteome</keyword>
<dbReference type="PATRIC" id="fig|1319815.3.peg.68"/>
<sequence length="197" mass="21989">MKKILIFASNGFESLELSPFIDVFGWNNIVGTKKVFPTICAIHDVLSATWNLKIIPEVNLLKTSINLDEFHALIIPGGFGKAGFFNDIQSETLNSLLNHFISNKKTIIGICTGALAIGIHGYLKNIPATTYLLDNERYFKQLEQYNAIPIKKDIVISDNIITSSGPGTAIDLAFYLLEKLTNQENCMVVKKNMNFFK</sequence>
<dbReference type="STRING" id="1319815.HMPREF0202_00069"/>
<name>U7VEW8_9FUSO</name>
<organism evidence="2 3">
    <name type="scientific">Cetobacterium somerae ATCC BAA-474</name>
    <dbReference type="NCBI Taxonomy" id="1319815"/>
    <lineage>
        <taxon>Bacteria</taxon>
        <taxon>Fusobacteriati</taxon>
        <taxon>Fusobacteriota</taxon>
        <taxon>Fusobacteriia</taxon>
        <taxon>Fusobacteriales</taxon>
        <taxon>Fusobacteriaceae</taxon>
        <taxon>Cetobacterium</taxon>
    </lineage>
</organism>
<evidence type="ECO:0000313" key="2">
    <source>
        <dbReference type="EMBL" id="ERT70075.1"/>
    </source>
</evidence>
<dbReference type="SUPFAM" id="SSF52317">
    <property type="entry name" value="Class I glutamine amidotransferase-like"/>
    <property type="match status" value="1"/>
</dbReference>
<dbReference type="GO" id="GO:0005737">
    <property type="term" value="C:cytoplasm"/>
    <property type="evidence" value="ECO:0007669"/>
    <property type="project" value="TreeGrafter"/>
</dbReference>
<dbReference type="Gene3D" id="3.40.50.880">
    <property type="match status" value="1"/>
</dbReference>
<evidence type="ECO:0000259" key="1">
    <source>
        <dbReference type="Pfam" id="PF01965"/>
    </source>
</evidence>
<dbReference type="eggNOG" id="COG0693">
    <property type="taxonomic scope" value="Bacteria"/>
</dbReference>
<feature type="domain" description="DJ-1/PfpI" evidence="1">
    <location>
        <begin position="2"/>
        <end position="178"/>
    </location>
</feature>
<comment type="caution">
    <text evidence="2">The sequence shown here is derived from an EMBL/GenBank/DDBJ whole genome shotgun (WGS) entry which is preliminary data.</text>
</comment>
<proteinExistence type="predicted"/>
<dbReference type="EMBL" id="AXZF01000002">
    <property type="protein sequence ID" value="ERT70075.1"/>
    <property type="molecule type" value="Genomic_DNA"/>
</dbReference>
<dbReference type="InterPro" id="IPR002818">
    <property type="entry name" value="DJ-1/PfpI"/>
</dbReference>
<dbReference type="RefSeq" id="WP_023049619.1">
    <property type="nucleotide sequence ID" value="NZ_CP173065.2"/>
</dbReference>